<sequence>MLPTWTVPVRRGRPTRRRRRTPRSPPRSALAPTSAPGRQTDSGPVSASTSAGRRRGARRRCHRGRRTRQLSSSASTPTRRWRSTSRTVPSVSRSAQASGPPGACSTRRSRASPPGSQLRPSPATGMRRPTSGTSRSAASTCASRSERTVAPPTGAGDAPVRPRRVARRARRRRRRRDGTAGPERTALVRDDGRRRHRDSWRAVDRRRRRQRRRAVGGVGRRTGLRRGCCVGTADDADDVGAGGRQRLSSRLTAMVGDAVDEGDSR</sequence>
<protein>
    <submittedName>
        <fullName evidence="2">Uncharacterized protein</fullName>
    </submittedName>
</protein>
<evidence type="ECO:0000313" key="3">
    <source>
        <dbReference type="Proteomes" id="UP000199126"/>
    </source>
</evidence>
<feature type="compositionally biased region" description="Basic residues" evidence="1">
    <location>
        <begin position="204"/>
        <end position="214"/>
    </location>
</feature>
<feature type="compositionally biased region" description="Basic residues" evidence="1">
    <location>
        <begin position="10"/>
        <end position="22"/>
    </location>
</feature>
<feature type="compositionally biased region" description="Low complexity" evidence="1">
    <location>
        <begin position="71"/>
        <end position="95"/>
    </location>
</feature>
<feature type="region of interest" description="Disordered" evidence="1">
    <location>
        <begin position="1"/>
        <end position="228"/>
    </location>
</feature>
<keyword evidence="3" id="KW-1185">Reference proteome</keyword>
<feature type="compositionally biased region" description="Basic and acidic residues" evidence="1">
    <location>
        <begin position="186"/>
        <end position="203"/>
    </location>
</feature>
<gene>
    <name evidence="2" type="ORF">SAMN04487948_102341</name>
</gene>
<evidence type="ECO:0000313" key="2">
    <source>
        <dbReference type="EMBL" id="SEO42028.1"/>
    </source>
</evidence>
<feature type="compositionally biased region" description="Basic residues" evidence="1">
    <location>
        <begin position="52"/>
        <end position="68"/>
    </location>
</feature>
<feature type="compositionally biased region" description="Low complexity" evidence="1">
    <location>
        <begin position="127"/>
        <end position="143"/>
    </location>
</feature>
<name>A0A1H8PK05_9EURY</name>
<evidence type="ECO:0000256" key="1">
    <source>
        <dbReference type="SAM" id="MobiDB-lite"/>
    </source>
</evidence>
<dbReference type="EMBL" id="FODV01000002">
    <property type="protein sequence ID" value="SEO42028.1"/>
    <property type="molecule type" value="Genomic_DNA"/>
</dbReference>
<reference evidence="3" key="1">
    <citation type="submission" date="2016-10" db="EMBL/GenBank/DDBJ databases">
        <authorList>
            <person name="Varghese N."/>
            <person name="Submissions S."/>
        </authorList>
    </citation>
    <scope>NUCLEOTIDE SEQUENCE [LARGE SCALE GENOMIC DNA]</scope>
    <source>
        <strain evidence="3">CGMCC 1.10121</strain>
    </source>
</reference>
<feature type="compositionally biased region" description="Basic residues" evidence="1">
    <location>
        <begin position="161"/>
        <end position="176"/>
    </location>
</feature>
<organism evidence="2 3">
    <name type="scientific">Halogranum amylolyticum</name>
    <dbReference type="NCBI Taxonomy" id="660520"/>
    <lineage>
        <taxon>Archaea</taxon>
        <taxon>Methanobacteriati</taxon>
        <taxon>Methanobacteriota</taxon>
        <taxon>Stenosarchaea group</taxon>
        <taxon>Halobacteria</taxon>
        <taxon>Halobacteriales</taxon>
        <taxon>Haloferacaceae</taxon>
    </lineage>
</organism>
<feature type="compositionally biased region" description="Low complexity" evidence="1">
    <location>
        <begin position="26"/>
        <end position="36"/>
    </location>
</feature>
<dbReference type="AlphaFoldDB" id="A0A1H8PK05"/>
<accession>A0A1H8PK05</accession>
<proteinExistence type="predicted"/>
<dbReference type="Proteomes" id="UP000199126">
    <property type="component" value="Unassembled WGS sequence"/>
</dbReference>